<dbReference type="AlphaFoldDB" id="F3GPE6"/>
<protein>
    <submittedName>
        <fullName evidence="1">Uncharacterized protein</fullName>
    </submittedName>
</protein>
<sequence>AVHDRHIAIGDDQIEGICFPAIKPLRAVFGHFAVMAEKAELLAKQQSIGWMIVDDQDPEGLMSDGCRLS</sequence>
<feature type="non-terminal residue" evidence="1">
    <location>
        <position position="69"/>
    </location>
</feature>
<keyword evidence="2" id="KW-1185">Reference proteome</keyword>
<dbReference type="EMBL" id="AEAI01003662">
    <property type="protein sequence ID" value="EGH48949.1"/>
    <property type="molecule type" value="Genomic_DNA"/>
</dbReference>
<dbReference type="Proteomes" id="UP000004986">
    <property type="component" value="Unassembled WGS sequence"/>
</dbReference>
<reference evidence="1 2" key="1">
    <citation type="journal article" date="2011" name="PLoS Pathog.">
        <title>Dynamic evolution of pathogenicity revealed by sequencing and comparative genomics of 19 Pseudomonas syringae isolates.</title>
        <authorList>
            <person name="Baltrus D.A."/>
            <person name="Nishimura M.T."/>
            <person name="Romanchuk A."/>
            <person name="Chang J.H."/>
            <person name="Mukhtar M.S."/>
            <person name="Cherkis K."/>
            <person name="Roach J."/>
            <person name="Grant S.R."/>
            <person name="Jones C.D."/>
            <person name="Dangl J.L."/>
        </authorList>
    </citation>
    <scope>NUCLEOTIDE SEQUENCE [LARGE SCALE GENOMIC DNA]</scope>
    <source>
        <strain evidence="1 2">1704B</strain>
    </source>
</reference>
<feature type="non-terminal residue" evidence="1">
    <location>
        <position position="1"/>
    </location>
</feature>
<dbReference type="AntiFam" id="ANF00160">
    <property type="entry name" value="Shadow ORF (opposite NIK1)"/>
</dbReference>
<proteinExistence type="predicted"/>
<comment type="caution">
    <text evidence="1">The sequence shown here is derived from an EMBL/GenBank/DDBJ whole genome shotgun (WGS) entry which is preliminary data.</text>
</comment>
<accession>F3GPE6</accession>
<gene>
    <name evidence="1" type="ORF">PSYPI_44066</name>
</gene>
<evidence type="ECO:0000313" key="1">
    <source>
        <dbReference type="EMBL" id="EGH48949.1"/>
    </source>
</evidence>
<organism evidence="1 2">
    <name type="scientific">Pseudomonas syringae pv. pisi str. 1704B</name>
    <dbReference type="NCBI Taxonomy" id="629263"/>
    <lineage>
        <taxon>Bacteria</taxon>
        <taxon>Pseudomonadati</taxon>
        <taxon>Pseudomonadota</taxon>
        <taxon>Gammaproteobacteria</taxon>
        <taxon>Pseudomonadales</taxon>
        <taxon>Pseudomonadaceae</taxon>
        <taxon>Pseudomonas</taxon>
        <taxon>Pseudomonas syringae</taxon>
    </lineage>
</organism>
<evidence type="ECO:0000313" key="2">
    <source>
        <dbReference type="Proteomes" id="UP000004986"/>
    </source>
</evidence>
<name>F3GPE6_PSESJ</name>